<evidence type="ECO:0000313" key="2">
    <source>
        <dbReference type="EMBL" id="RII43591.1"/>
    </source>
</evidence>
<dbReference type="RefSeq" id="WP_119423350.1">
    <property type="nucleotide sequence ID" value="NZ_QQXK01000002.1"/>
</dbReference>
<proteinExistence type="predicted"/>
<name>A0A399JDF3_9MICC</name>
<sequence>MENPRFLSLEDVAEELNVNMPLARALVQNGELRAIKVGGRGIWRVERTALEEYIQRMYVQTRETIGLDAEQGAEEHA</sequence>
<dbReference type="InterPro" id="IPR041657">
    <property type="entry name" value="HTH_17"/>
</dbReference>
<dbReference type="NCBIfam" id="TIGR01764">
    <property type="entry name" value="excise"/>
    <property type="match status" value="1"/>
</dbReference>
<dbReference type="InterPro" id="IPR010093">
    <property type="entry name" value="SinI_DNA-bd"/>
</dbReference>
<organism evidence="2 3">
    <name type="scientific">Galactobacter valiniphilus</name>
    <dbReference type="NCBI Taxonomy" id="2676122"/>
    <lineage>
        <taxon>Bacteria</taxon>
        <taxon>Bacillati</taxon>
        <taxon>Actinomycetota</taxon>
        <taxon>Actinomycetes</taxon>
        <taxon>Micrococcales</taxon>
        <taxon>Micrococcaceae</taxon>
        <taxon>Galactobacter</taxon>
    </lineage>
</organism>
<keyword evidence="2" id="KW-0238">DNA-binding</keyword>
<evidence type="ECO:0000313" key="3">
    <source>
        <dbReference type="Proteomes" id="UP000265419"/>
    </source>
</evidence>
<dbReference type="Proteomes" id="UP000265419">
    <property type="component" value="Unassembled WGS sequence"/>
</dbReference>
<protein>
    <submittedName>
        <fullName evidence="2">DNA-binding protein</fullName>
    </submittedName>
</protein>
<reference evidence="2 3" key="1">
    <citation type="submission" date="2018-07" db="EMBL/GenBank/DDBJ databases">
        <title>Arthrobacter sp. nov., isolated from raw cow's milk with high bacterial count.</title>
        <authorList>
            <person name="Hahne J."/>
            <person name="Isele D."/>
            <person name="Lipski A."/>
        </authorList>
    </citation>
    <scope>NUCLEOTIDE SEQUENCE [LARGE SCALE GENOMIC DNA]</scope>
    <source>
        <strain evidence="2 3">JZ R-35</strain>
    </source>
</reference>
<feature type="domain" description="Helix-turn-helix" evidence="1">
    <location>
        <begin position="6"/>
        <end position="56"/>
    </location>
</feature>
<keyword evidence="3" id="KW-1185">Reference proteome</keyword>
<dbReference type="GO" id="GO:0003677">
    <property type="term" value="F:DNA binding"/>
    <property type="evidence" value="ECO:0007669"/>
    <property type="project" value="UniProtKB-KW"/>
</dbReference>
<gene>
    <name evidence="2" type="ORF">DWB68_01440</name>
</gene>
<accession>A0A399JDF3</accession>
<evidence type="ECO:0000259" key="1">
    <source>
        <dbReference type="Pfam" id="PF12728"/>
    </source>
</evidence>
<dbReference type="AlphaFoldDB" id="A0A399JDF3"/>
<dbReference type="Pfam" id="PF12728">
    <property type="entry name" value="HTH_17"/>
    <property type="match status" value="1"/>
</dbReference>
<comment type="caution">
    <text evidence="2">The sequence shown here is derived from an EMBL/GenBank/DDBJ whole genome shotgun (WGS) entry which is preliminary data.</text>
</comment>
<dbReference type="EMBL" id="QQXK01000002">
    <property type="protein sequence ID" value="RII43591.1"/>
    <property type="molecule type" value="Genomic_DNA"/>
</dbReference>